<dbReference type="RefSeq" id="XP_010699563.1">
    <property type="nucleotide sequence ID" value="XM_010701261.1"/>
</dbReference>
<dbReference type="PROSITE" id="PS50216">
    <property type="entry name" value="DHHC"/>
    <property type="match status" value="1"/>
</dbReference>
<feature type="transmembrane region" description="Helical" evidence="7">
    <location>
        <begin position="192"/>
        <end position="209"/>
    </location>
</feature>
<feature type="transmembrane region" description="Helical" evidence="7">
    <location>
        <begin position="56"/>
        <end position="74"/>
    </location>
</feature>
<dbReference type="eggNOG" id="ENOG502S4ZD">
    <property type="taxonomic scope" value="Eukaryota"/>
</dbReference>
<comment type="subcellular location">
    <subcellularLocation>
        <location evidence="1">Membrane</location>
        <topology evidence="1">Multi-pass membrane protein</topology>
    </subcellularLocation>
</comment>
<dbReference type="OrthoDB" id="331948at2759"/>
<dbReference type="EC" id="2.3.1.225" evidence="7"/>
<organism evidence="9 10">
    <name type="scientific">Leishmania panamensis</name>
    <dbReference type="NCBI Taxonomy" id="5679"/>
    <lineage>
        <taxon>Eukaryota</taxon>
        <taxon>Discoba</taxon>
        <taxon>Euglenozoa</taxon>
        <taxon>Kinetoplastea</taxon>
        <taxon>Metakinetoplastina</taxon>
        <taxon>Trypanosomatida</taxon>
        <taxon>Trypanosomatidae</taxon>
        <taxon>Leishmaniinae</taxon>
        <taxon>Leishmania</taxon>
        <taxon>Leishmania guyanensis species complex</taxon>
    </lineage>
</organism>
<feature type="transmembrane region" description="Helical" evidence="7">
    <location>
        <begin position="125"/>
        <end position="145"/>
    </location>
</feature>
<dbReference type="Proteomes" id="UP000063063">
    <property type="component" value="Chromosome 24"/>
</dbReference>
<keyword evidence="9" id="KW-0479">Metal-binding</keyword>
<dbReference type="PANTHER" id="PTHR22883:SF458">
    <property type="entry name" value="PALMITOYLTRANSFERASE"/>
    <property type="match status" value="1"/>
</dbReference>
<evidence type="ECO:0000256" key="5">
    <source>
        <dbReference type="ARBA" id="ARBA00023136"/>
    </source>
</evidence>
<keyword evidence="5 7" id="KW-0472">Membrane</keyword>
<dbReference type="KEGG" id="lpan:LPMP_242240"/>
<dbReference type="GO" id="GO:0005783">
    <property type="term" value="C:endoplasmic reticulum"/>
    <property type="evidence" value="ECO:0007669"/>
    <property type="project" value="TreeGrafter"/>
</dbReference>
<dbReference type="GO" id="GO:0008270">
    <property type="term" value="F:zinc ion binding"/>
    <property type="evidence" value="ECO:0007669"/>
    <property type="project" value="UniProtKB-KW"/>
</dbReference>
<evidence type="ECO:0000256" key="4">
    <source>
        <dbReference type="ARBA" id="ARBA00022989"/>
    </source>
</evidence>
<dbReference type="InterPro" id="IPR039859">
    <property type="entry name" value="PFA4/ZDH16/20/ERF2-like"/>
</dbReference>
<comment type="catalytic activity">
    <reaction evidence="7">
        <text>L-cysteinyl-[protein] + hexadecanoyl-CoA = S-hexadecanoyl-L-cysteinyl-[protein] + CoA</text>
        <dbReference type="Rhea" id="RHEA:36683"/>
        <dbReference type="Rhea" id="RHEA-COMP:10131"/>
        <dbReference type="Rhea" id="RHEA-COMP:11032"/>
        <dbReference type="ChEBI" id="CHEBI:29950"/>
        <dbReference type="ChEBI" id="CHEBI:57287"/>
        <dbReference type="ChEBI" id="CHEBI:57379"/>
        <dbReference type="ChEBI" id="CHEBI:74151"/>
        <dbReference type="EC" id="2.3.1.225"/>
    </reaction>
</comment>
<accession>A0A088SB28</accession>
<name>A0A088SB28_LEIPA</name>
<feature type="transmembrane region" description="Helical" evidence="7">
    <location>
        <begin position="221"/>
        <end position="248"/>
    </location>
</feature>
<dbReference type="GO" id="GO:0005794">
    <property type="term" value="C:Golgi apparatus"/>
    <property type="evidence" value="ECO:0007669"/>
    <property type="project" value="TreeGrafter"/>
</dbReference>
<dbReference type="Pfam" id="PF01529">
    <property type="entry name" value="DHHC"/>
    <property type="match status" value="1"/>
</dbReference>
<protein>
    <recommendedName>
        <fullName evidence="7">Palmitoyltransferase</fullName>
        <ecNumber evidence="7">2.3.1.225</ecNumber>
    </recommendedName>
</protein>
<reference evidence="9 10" key="1">
    <citation type="journal article" date="2015" name="Sci. Rep.">
        <title>The genome of Leishmania panamensis: insights into genomics of the L. (Viannia) subgenus.</title>
        <authorList>
            <person name="Llanes A."/>
            <person name="Restrepo C.M."/>
            <person name="Vecchio G.D."/>
            <person name="Anguizola F.J."/>
            <person name="Lleonart R."/>
        </authorList>
    </citation>
    <scope>NUCLEOTIDE SEQUENCE [LARGE SCALE GENOMIC DNA]</scope>
    <source>
        <strain evidence="9 10">MHOM/PA/94/PSC-1</strain>
    </source>
</reference>
<comment type="domain">
    <text evidence="7">The DHHC domain is required for palmitoyltransferase activity.</text>
</comment>
<dbReference type="VEuPathDB" id="TriTrypDB:LPMP_242240"/>
<keyword evidence="4 7" id="KW-1133">Transmembrane helix</keyword>
<dbReference type="AlphaFoldDB" id="A0A088SB28"/>
<evidence type="ECO:0000256" key="7">
    <source>
        <dbReference type="RuleBase" id="RU079119"/>
    </source>
</evidence>
<evidence type="ECO:0000256" key="1">
    <source>
        <dbReference type="ARBA" id="ARBA00004141"/>
    </source>
</evidence>
<feature type="transmembrane region" description="Helical" evidence="7">
    <location>
        <begin position="12"/>
        <end position="36"/>
    </location>
</feature>
<dbReference type="EMBL" id="CP009393">
    <property type="protein sequence ID" value="AIN98856.1"/>
    <property type="molecule type" value="Genomic_DNA"/>
</dbReference>
<evidence type="ECO:0000313" key="9">
    <source>
        <dbReference type="EMBL" id="AIN98856.1"/>
    </source>
</evidence>
<dbReference type="GO" id="GO:0016020">
    <property type="term" value="C:membrane"/>
    <property type="evidence" value="ECO:0007669"/>
    <property type="project" value="UniProtKB-SubCell"/>
</dbReference>
<dbReference type="GeneID" id="22575633"/>
<dbReference type="GO" id="GO:0006612">
    <property type="term" value="P:protein targeting to membrane"/>
    <property type="evidence" value="ECO:0007669"/>
    <property type="project" value="TreeGrafter"/>
</dbReference>
<evidence type="ECO:0000313" key="10">
    <source>
        <dbReference type="Proteomes" id="UP000063063"/>
    </source>
</evidence>
<evidence type="ECO:0000259" key="8">
    <source>
        <dbReference type="Pfam" id="PF01529"/>
    </source>
</evidence>
<sequence>MMTWEEALTSWGAVYIALLLPAILMLVNFVFGKCFVSEAMCRARHTPQSVHTRSRILGRAYVALVTLSFAWQYYVVMFVVRTQTDGNADVRACNPLFCVWDLIDHLPYLRGMQLSLLVQCCSSDVTYLVLVGLFAFFYASCVFSVPQATPGSAAAEGQDVISYCRRCGTHIHQMDHHCYFIGNCVGERNRRLFLCCLVAGVANLSYLLYKYALWVFAHGDAVTNVGAILVVVFDVFLAGLLGFQVLVLRRGWTTREFLRRRRHEKEPVVRCILRLCFS</sequence>
<dbReference type="InterPro" id="IPR001594">
    <property type="entry name" value="Palmitoyltrfase_DHHC"/>
</dbReference>
<keyword evidence="6 7" id="KW-0012">Acyltransferase</keyword>
<keyword evidence="10" id="KW-1185">Reference proteome</keyword>
<keyword evidence="9" id="KW-0862">Zinc</keyword>
<dbReference type="PANTHER" id="PTHR22883">
    <property type="entry name" value="ZINC FINGER DHHC DOMAIN CONTAINING PROTEIN"/>
    <property type="match status" value="1"/>
</dbReference>
<keyword evidence="9" id="KW-0863">Zinc-finger</keyword>
<comment type="similarity">
    <text evidence="7">Belongs to the DHHC palmitoyltransferase family.</text>
</comment>
<evidence type="ECO:0000256" key="2">
    <source>
        <dbReference type="ARBA" id="ARBA00022679"/>
    </source>
</evidence>
<gene>
    <name evidence="9" type="ORF">LPMP_242240</name>
</gene>
<proteinExistence type="inferred from homology"/>
<evidence type="ECO:0000256" key="3">
    <source>
        <dbReference type="ARBA" id="ARBA00022692"/>
    </source>
</evidence>
<dbReference type="VEuPathDB" id="TriTrypDB:LPAL13_240029700"/>
<keyword evidence="3 7" id="KW-0812">Transmembrane</keyword>
<keyword evidence="2 7" id="KW-0808">Transferase</keyword>
<evidence type="ECO:0000256" key="6">
    <source>
        <dbReference type="ARBA" id="ARBA00023315"/>
    </source>
</evidence>
<dbReference type="GO" id="GO:0019706">
    <property type="term" value="F:protein-cysteine S-palmitoyltransferase activity"/>
    <property type="evidence" value="ECO:0007669"/>
    <property type="project" value="UniProtKB-EC"/>
</dbReference>
<feature type="domain" description="Palmitoyltransferase DHHC" evidence="8">
    <location>
        <begin position="161"/>
        <end position="259"/>
    </location>
</feature>